<keyword evidence="4 9" id="KW-0378">Hydrolase</keyword>
<dbReference type="EC" id="3.4.-.-" evidence="9"/>
<dbReference type="STRING" id="137591.AO080_08950"/>
<comment type="similarity">
    <text evidence="1">Belongs to the peptidase C40 family.</text>
</comment>
<feature type="compositionally biased region" description="Low complexity" evidence="6">
    <location>
        <begin position="146"/>
        <end position="175"/>
    </location>
</feature>
<evidence type="ECO:0000256" key="7">
    <source>
        <dbReference type="SAM" id="SignalP"/>
    </source>
</evidence>
<keyword evidence="2" id="KW-0645">Protease</keyword>
<dbReference type="EMBL" id="JWHU01000034">
    <property type="protein sequence ID" value="KIU19564.1"/>
    <property type="molecule type" value="Genomic_DNA"/>
</dbReference>
<evidence type="ECO:0000256" key="5">
    <source>
        <dbReference type="ARBA" id="ARBA00022807"/>
    </source>
</evidence>
<dbReference type="AlphaFoldDB" id="A0A0D1K3H2"/>
<feature type="compositionally biased region" description="Polar residues" evidence="6">
    <location>
        <begin position="183"/>
        <end position="193"/>
    </location>
</feature>
<dbReference type="NCBIfam" id="TIGR03715">
    <property type="entry name" value="KxYKxGKxW"/>
    <property type="match status" value="1"/>
</dbReference>
<accession>A0A0D1K3H2</accession>
<dbReference type="InterPro" id="IPR038765">
    <property type="entry name" value="Papain-like_cys_pep_sf"/>
</dbReference>
<dbReference type="SUPFAM" id="SSF54001">
    <property type="entry name" value="Cysteine proteinases"/>
    <property type="match status" value="1"/>
</dbReference>
<feature type="chain" id="PRO_5002247039" evidence="7">
    <location>
        <begin position="32"/>
        <end position="559"/>
    </location>
</feature>
<name>A0A0D1K3H2_9LACO</name>
<dbReference type="eggNOG" id="COG0791">
    <property type="taxonomic scope" value="Bacteria"/>
</dbReference>
<dbReference type="InterPro" id="IPR022263">
    <property type="entry name" value="KxYKxGKxW"/>
</dbReference>
<feature type="compositionally biased region" description="Polar residues" evidence="6">
    <location>
        <begin position="120"/>
        <end position="145"/>
    </location>
</feature>
<dbReference type="PANTHER" id="PTHR47053:SF1">
    <property type="entry name" value="MUREIN DD-ENDOPEPTIDASE MEPH-RELATED"/>
    <property type="match status" value="1"/>
</dbReference>
<sequence>MRKKMYKAGKVWVAATLAIVGVMTGGAVVSADDNGDELGVVADEPVPQPDQVVVLQKDETTNASSASASASASADIPAISLSSVDTTSVASAGSDASSGSFSQLADSSTESLGSMASAGQALSSESTSVGTNNAGSVSSATTPEVSSATSQQSSAATEIVPSSVSSVTSASTTVSRRGLTPEVTPSAQATHQSAAVVKKQVPKSTAQVVSAKAAPQATKHATVSTAKVTVAKRAASTTAKPVTKKVVKPKPFTGYKKGVFYQNGKRATGYLSDGKHRYLFRNGVKQKGVQKFQGTYYMFNLRDGRMMRNTYTASQWGLWYLFGADGRILTDVQPWAGGYYTFDARTYLKHTNVYEPARWGTWYMYDETGRCVSGYKYWQNGLYYFHPGTYLKATNEAFWENGNEYWADGGGVVRTGNWQIEHAIDTGTSLVGHSPYVWGGGRNSWSIAARQFDCSSFVRWCFANSGVFAGNVGDAVTYSQTSLGQGVPWSNIRRGDIFFMDHIGHVGIYLGGQYFLHDSPSSPTGGVGVSRLSDVVDRDDRAYAVPWYDIVDGVVRRLV</sequence>
<dbReference type="Pfam" id="PF00877">
    <property type="entry name" value="NLPC_P60"/>
    <property type="match status" value="1"/>
</dbReference>
<dbReference type="PATRIC" id="fig|137591.25.peg.1551"/>
<comment type="caution">
    <text evidence="9">The sequence shown here is derived from an EMBL/GenBank/DDBJ whole genome shotgun (WGS) entry which is preliminary data.</text>
</comment>
<gene>
    <name evidence="9" type="primary">cwlO</name>
    <name evidence="9" type="ORF">QX99_01580</name>
</gene>
<evidence type="ECO:0000256" key="3">
    <source>
        <dbReference type="ARBA" id="ARBA00022729"/>
    </source>
</evidence>
<evidence type="ECO:0000256" key="2">
    <source>
        <dbReference type="ARBA" id="ARBA00022670"/>
    </source>
</evidence>
<organism evidence="9 10">
    <name type="scientific">Weissella cibaria</name>
    <dbReference type="NCBI Taxonomy" id="137591"/>
    <lineage>
        <taxon>Bacteria</taxon>
        <taxon>Bacillati</taxon>
        <taxon>Bacillota</taxon>
        <taxon>Bacilli</taxon>
        <taxon>Lactobacillales</taxon>
        <taxon>Lactobacillaceae</taxon>
        <taxon>Weissella</taxon>
    </lineage>
</organism>
<dbReference type="Gene3D" id="3.90.1720.10">
    <property type="entry name" value="endopeptidase domain like (from Nostoc punctiforme)"/>
    <property type="match status" value="1"/>
</dbReference>
<keyword evidence="3 7" id="KW-0732">Signal</keyword>
<dbReference type="GO" id="GO:0008234">
    <property type="term" value="F:cysteine-type peptidase activity"/>
    <property type="evidence" value="ECO:0007669"/>
    <property type="project" value="UniProtKB-KW"/>
</dbReference>
<dbReference type="PROSITE" id="PS51935">
    <property type="entry name" value="NLPC_P60"/>
    <property type="match status" value="1"/>
</dbReference>
<protein>
    <submittedName>
        <fullName evidence="9">CwlO protein</fullName>
        <ecNumber evidence="9">3.4.-.-</ecNumber>
    </submittedName>
</protein>
<dbReference type="Proteomes" id="UP000032287">
    <property type="component" value="Unassembled WGS sequence"/>
</dbReference>
<feature type="domain" description="NlpC/P60" evidence="8">
    <location>
        <begin position="417"/>
        <end position="558"/>
    </location>
</feature>
<dbReference type="SUPFAM" id="SSF69360">
    <property type="entry name" value="Cell wall binding repeat"/>
    <property type="match status" value="1"/>
</dbReference>
<evidence type="ECO:0000259" key="8">
    <source>
        <dbReference type="PROSITE" id="PS51935"/>
    </source>
</evidence>
<feature type="signal peptide" evidence="7">
    <location>
        <begin position="1"/>
        <end position="31"/>
    </location>
</feature>
<dbReference type="Gene3D" id="2.10.270.10">
    <property type="entry name" value="Cholin Binding"/>
    <property type="match status" value="2"/>
</dbReference>
<dbReference type="RefSeq" id="WP_052497301.1">
    <property type="nucleotide sequence ID" value="NZ_JALOCT010000001.1"/>
</dbReference>
<feature type="region of interest" description="Disordered" evidence="6">
    <location>
        <begin position="115"/>
        <end position="201"/>
    </location>
</feature>
<reference evidence="9 10" key="1">
    <citation type="journal article" date="2015" name="Microbiology (Mosc.)">
        <title>Genomics of the Weissella cibaria species with an examination of its metabolic traits.</title>
        <authorList>
            <person name="Lynch K.M."/>
            <person name="Lucid A."/>
            <person name="Arendt E.K."/>
            <person name="Sleator R.D."/>
            <person name="Lucey B."/>
            <person name="Coffey A."/>
        </authorList>
    </citation>
    <scope>NUCLEOTIDE SEQUENCE [LARGE SCALE GENOMIC DNA]</scope>
    <source>
        <strain evidence="9 10">MG1</strain>
    </source>
</reference>
<keyword evidence="5" id="KW-0788">Thiol protease</keyword>
<evidence type="ECO:0000256" key="4">
    <source>
        <dbReference type="ARBA" id="ARBA00022801"/>
    </source>
</evidence>
<proteinExistence type="inferred from homology"/>
<dbReference type="GO" id="GO:0006508">
    <property type="term" value="P:proteolysis"/>
    <property type="evidence" value="ECO:0007669"/>
    <property type="project" value="UniProtKB-KW"/>
</dbReference>
<evidence type="ECO:0000313" key="9">
    <source>
        <dbReference type="EMBL" id="KIU19564.1"/>
    </source>
</evidence>
<evidence type="ECO:0000256" key="1">
    <source>
        <dbReference type="ARBA" id="ARBA00007074"/>
    </source>
</evidence>
<dbReference type="InterPro" id="IPR051202">
    <property type="entry name" value="Peptidase_C40"/>
</dbReference>
<dbReference type="Pfam" id="PF19258">
    <property type="entry name" value="KxYKxGKxW_sig"/>
    <property type="match status" value="1"/>
</dbReference>
<evidence type="ECO:0000313" key="10">
    <source>
        <dbReference type="Proteomes" id="UP000032287"/>
    </source>
</evidence>
<keyword evidence="10" id="KW-1185">Reference proteome</keyword>
<dbReference type="PANTHER" id="PTHR47053">
    <property type="entry name" value="MUREIN DD-ENDOPEPTIDASE MEPH-RELATED"/>
    <property type="match status" value="1"/>
</dbReference>
<dbReference type="InterPro" id="IPR000064">
    <property type="entry name" value="NLP_P60_dom"/>
</dbReference>
<evidence type="ECO:0000256" key="6">
    <source>
        <dbReference type="SAM" id="MobiDB-lite"/>
    </source>
</evidence>